<dbReference type="EMBL" id="AWSD01000037">
    <property type="protein sequence ID" value="ERH21982.1"/>
    <property type="molecule type" value="Genomic_DNA"/>
</dbReference>
<protein>
    <submittedName>
        <fullName evidence="2">Uncharacterized protein</fullName>
    </submittedName>
</protein>
<evidence type="ECO:0000256" key="1">
    <source>
        <dbReference type="SAM" id="MobiDB-lite"/>
    </source>
</evidence>
<comment type="caution">
    <text evidence="2">The sequence shown here is derived from an EMBL/GenBank/DDBJ whole genome shotgun (WGS) entry which is preliminary data.</text>
</comment>
<feature type="compositionally biased region" description="Polar residues" evidence="1">
    <location>
        <begin position="44"/>
        <end position="71"/>
    </location>
</feature>
<gene>
    <name evidence="2" type="ORF">HMPREF1549_00312</name>
</gene>
<dbReference type="HOGENOM" id="CLU_2730891_0_0_11"/>
<feature type="compositionally biased region" description="Low complexity" evidence="1">
    <location>
        <begin position="1"/>
        <end position="16"/>
    </location>
</feature>
<dbReference type="AlphaFoldDB" id="U1RU80"/>
<reference evidence="2 3" key="1">
    <citation type="submission" date="2013-06" db="EMBL/GenBank/DDBJ databases">
        <authorList>
            <person name="Weinstock G."/>
            <person name="Sodergren E."/>
            <person name="Lobos E.A."/>
            <person name="Fulton L."/>
            <person name="Fulton R."/>
            <person name="Courtney L."/>
            <person name="Fronick C."/>
            <person name="O'Laughlin M."/>
            <person name="Godfrey J."/>
            <person name="Wilson R.M."/>
            <person name="Miner T."/>
            <person name="Farmer C."/>
            <person name="Delehaunty K."/>
            <person name="Cordes M."/>
            <person name="Minx P."/>
            <person name="Tomlinson C."/>
            <person name="Chen J."/>
            <person name="Wollam A."/>
            <person name="Pepin K.H."/>
            <person name="Bhonagiri V."/>
            <person name="Zhang X."/>
            <person name="Warren W."/>
            <person name="Mitreva M."/>
            <person name="Mardis E.R."/>
            <person name="Wilson R.K."/>
        </authorList>
    </citation>
    <scope>NUCLEOTIDE SEQUENCE [LARGE SCALE GENOMIC DNA]</scope>
    <source>
        <strain evidence="2 3">F0510</strain>
    </source>
</reference>
<evidence type="ECO:0000313" key="2">
    <source>
        <dbReference type="EMBL" id="ERH21982.1"/>
    </source>
</evidence>
<name>U1RU80_9ACTO</name>
<dbReference type="Proteomes" id="UP000016498">
    <property type="component" value="Unassembled WGS sequence"/>
</dbReference>
<sequence length="71" mass="7777">MEHPPTAARRTVPAAPGRHTPPRRYIGNCDISRGLRFPADDWRPTSSSAGKRSPRGESTFSCTRSTLTPAQ</sequence>
<organism evidence="2 3">
    <name type="scientific">Actinomyces johnsonii F0510</name>
    <dbReference type="NCBI Taxonomy" id="1227262"/>
    <lineage>
        <taxon>Bacteria</taxon>
        <taxon>Bacillati</taxon>
        <taxon>Actinomycetota</taxon>
        <taxon>Actinomycetes</taxon>
        <taxon>Actinomycetales</taxon>
        <taxon>Actinomycetaceae</taxon>
        <taxon>Actinomyces</taxon>
    </lineage>
</organism>
<proteinExistence type="predicted"/>
<evidence type="ECO:0000313" key="3">
    <source>
        <dbReference type="Proteomes" id="UP000016498"/>
    </source>
</evidence>
<accession>U1RU80</accession>
<feature type="region of interest" description="Disordered" evidence="1">
    <location>
        <begin position="1"/>
        <end position="71"/>
    </location>
</feature>